<keyword evidence="1" id="KW-1133">Transmembrane helix</keyword>
<feature type="transmembrane region" description="Helical" evidence="1">
    <location>
        <begin position="20"/>
        <end position="43"/>
    </location>
</feature>
<keyword evidence="3" id="KW-1185">Reference proteome</keyword>
<evidence type="ECO:0000313" key="2">
    <source>
        <dbReference type="EMBL" id="RXH98177.1"/>
    </source>
</evidence>
<evidence type="ECO:0000313" key="3">
    <source>
        <dbReference type="Proteomes" id="UP000290289"/>
    </source>
</evidence>
<protein>
    <submittedName>
        <fullName evidence="2">Uncharacterized protein</fullName>
    </submittedName>
</protein>
<dbReference type="AlphaFoldDB" id="A0A498JTA2"/>
<accession>A0A498JTA2</accession>
<reference evidence="2 3" key="1">
    <citation type="submission" date="2018-10" db="EMBL/GenBank/DDBJ databases">
        <title>A high-quality apple genome assembly.</title>
        <authorList>
            <person name="Hu J."/>
        </authorList>
    </citation>
    <scope>NUCLEOTIDE SEQUENCE [LARGE SCALE GENOMIC DNA]</scope>
    <source>
        <strain evidence="3">cv. HFTH1</strain>
        <tissue evidence="2">Young leaf</tissue>
    </source>
</reference>
<name>A0A498JTA2_MALDO</name>
<dbReference type="Proteomes" id="UP000290289">
    <property type="component" value="Chromosome 5"/>
</dbReference>
<sequence length="67" mass="7278">MVCIKMGCDAVDIESNSQRLLWSVLSMIFGHLASQLGGVRFVFAKRNENAAAHAVASYVASHGDIFH</sequence>
<keyword evidence="1" id="KW-0812">Transmembrane</keyword>
<dbReference type="EMBL" id="RDQH01000331">
    <property type="protein sequence ID" value="RXH98177.1"/>
    <property type="molecule type" value="Genomic_DNA"/>
</dbReference>
<comment type="caution">
    <text evidence="2">The sequence shown here is derived from an EMBL/GenBank/DDBJ whole genome shotgun (WGS) entry which is preliminary data.</text>
</comment>
<organism evidence="2 3">
    <name type="scientific">Malus domestica</name>
    <name type="common">Apple</name>
    <name type="synonym">Pyrus malus</name>
    <dbReference type="NCBI Taxonomy" id="3750"/>
    <lineage>
        <taxon>Eukaryota</taxon>
        <taxon>Viridiplantae</taxon>
        <taxon>Streptophyta</taxon>
        <taxon>Embryophyta</taxon>
        <taxon>Tracheophyta</taxon>
        <taxon>Spermatophyta</taxon>
        <taxon>Magnoliopsida</taxon>
        <taxon>eudicotyledons</taxon>
        <taxon>Gunneridae</taxon>
        <taxon>Pentapetalae</taxon>
        <taxon>rosids</taxon>
        <taxon>fabids</taxon>
        <taxon>Rosales</taxon>
        <taxon>Rosaceae</taxon>
        <taxon>Amygdaloideae</taxon>
        <taxon>Maleae</taxon>
        <taxon>Malus</taxon>
    </lineage>
</organism>
<keyword evidence="1" id="KW-0472">Membrane</keyword>
<proteinExistence type="predicted"/>
<gene>
    <name evidence="2" type="ORF">DVH24_010502</name>
</gene>
<evidence type="ECO:0000256" key="1">
    <source>
        <dbReference type="SAM" id="Phobius"/>
    </source>
</evidence>